<dbReference type="Pfam" id="PF00561">
    <property type="entry name" value="Abhydrolase_1"/>
    <property type="match status" value="1"/>
</dbReference>
<dbReference type="AlphaFoldDB" id="A0A556U2F3"/>
<keyword evidence="5 7" id="KW-0472">Membrane</keyword>
<evidence type="ECO:0000256" key="1">
    <source>
        <dbReference type="ARBA" id="ARBA00004167"/>
    </source>
</evidence>
<evidence type="ECO:0000256" key="7">
    <source>
        <dbReference type="SAM" id="Phobius"/>
    </source>
</evidence>
<dbReference type="GO" id="GO:0098588">
    <property type="term" value="C:bounding membrane of organelle"/>
    <property type="evidence" value="ECO:0007669"/>
    <property type="project" value="UniProtKB-ARBA"/>
</dbReference>
<dbReference type="PANTHER" id="PTHR12471:SF3">
    <property type="entry name" value="ATPASE, H+ TRANSPORTING, LYSOSOMAL ACCESSORY PROTEIN 1-LIKE"/>
    <property type="match status" value="1"/>
</dbReference>
<keyword evidence="4 7" id="KW-1133">Transmembrane helix</keyword>
<dbReference type="GO" id="GO:0012505">
    <property type="term" value="C:endomembrane system"/>
    <property type="evidence" value="ECO:0007669"/>
    <property type="project" value="UniProtKB-ARBA"/>
</dbReference>
<dbReference type="EMBL" id="VCAZ01000040">
    <property type="protein sequence ID" value="TSM04869.1"/>
    <property type="molecule type" value="Genomic_DNA"/>
</dbReference>
<organism evidence="12 13">
    <name type="scientific">Bagarius yarrelli</name>
    <name type="common">Goonch</name>
    <name type="synonym">Bagrus yarrelli</name>
    <dbReference type="NCBI Taxonomy" id="175774"/>
    <lineage>
        <taxon>Eukaryota</taxon>
        <taxon>Metazoa</taxon>
        <taxon>Chordata</taxon>
        <taxon>Craniata</taxon>
        <taxon>Vertebrata</taxon>
        <taxon>Euteleostomi</taxon>
        <taxon>Actinopterygii</taxon>
        <taxon>Neopterygii</taxon>
        <taxon>Teleostei</taxon>
        <taxon>Ostariophysi</taxon>
        <taxon>Siluriformes</taxon>
        <taxon>Sisoridae</taxon>
        <taxon>Sisorinae</taxon>
        <taxon>Bagarius</taxon>
    </lineage>
</organism>
<comment type="caution">
    <text evidence="12">The sequence shown here is derived from an EMBL/GenBank/DDBJ whole genome shotgun (WGS) entry which is preliminary data.</text>
</comment>
<keyword evidence="6" id="KW-0175">Coiled coil</keyword>
<dbReference type="InterPro" id="IPR029058">
    <property type="entry name" value="AB_hydrolase_fold"/>
</dbReference>
<feature type="domain" description="V-type proton ATPase subunit S1 luminal" evidence="10">
    <location>
        <begin position="53"/>
        <end position="200"/>
    </location>
</feature>
<comment type="subcellular location">
    <subcellularLocation>
        <location evidence="1">Membrane</location>
        <topology evidence="1">Single-pass membrane protein</topology>
    </subcellularLocation>
</comment>
<evidence type="ECO:0000256" key="6">
    <source>
        <dbReference type="SAM" id="Coils"/>
    </source>
</evidence>
<dbReference type="Gene3D" id="2.40.160.110">
    <property type="match status" value="1"/>
</dbReference>
<dbReference type="Pfam" id="PF05827">
    <property type="entry name" value="VAS1_LD"/>
    <property type="match status" value="1"/>
</dbReference>
<evidence type="ECO:0000259" key="10">
    <source>
        <dbReference type="Pfam" id="PF05827"/>
    </source>
</evidence>
<feature type="coiled-coil region" evidence="6">
    <location>
        <begin position="271"/>
        <end position="595"/>
    </location>
</feature>
<feature type="chain" id="PRO_5022206863" evidence="8">
    <location>
        <begin position="24"/>
        <end position="919"/>
    </location>
</feature>
<evidence type="ECO:0000259" key="9">
    <source>
        <dbReference type="Pfam" id="PF00561"/>
    </source>
</evidence>
<dbReference type="Gene3D" id="3.40.50.1820">
    <property type="entry name" value="alpha/beta hydrolase"/>
    <property type="match status" value="2"/>
</dbReference>
<evidence type="ECO:0000256" key="5">
    <source>
        <dbReference type="ARBA" id="ARBA00023136"/>
    </source>
</evidence>
<evidence type="ECO:0000313" key="13">
    <source>
        <dbReference type="Proteomes" id="UP000319801"/>
    </source>
</evidence>
<keyword evidence="3 7" id="KW-0812">Transmembrane</keyword>
<proteinExistence type="inferred from homology"/>
<dbReference type="GO" id="GO:0030659">
    <property type="term" value="C:cytoplasmic vesicle membrane"/>
    <property type="evidence" value="ECO:0007669"/>
    <property type="project" value="UniProtKB-ARBA"/>
</dbReference>
<accession>A0A556U2F3</accession>
<feature type="domain" description="AB hydrolase-1" evidence="9">
    <location>
        <begin position="710"/>
        <end position="805"/>
    </location>
</feature>
<protein>
    <submittedName>
        <fullName evidence="12">Monoacylglycerol lipase ABHD6</fullName>
    </submittedName>
</protein>
<dbReference type="InterPro" id="IPR046756">
    <property type="entry name" value="VAS1/VOA1_TM"/>
</dbReference>
<feature type="transmembrane region" description="Helical" evidence="7">
    <location>
        <begin position="216"/>
        <end position="239"/>
    </location>
</feature>
<dbReference type="Pfam" id="PF20520">
    <property type="entry name" value="Ac45-VOA1_TM"/>
    <property type="match status" value="1"/>
</dbReference>
<keyword evidence="8" id="KW-0732">Signal</keyword>
<evidence type="ECO:0000256" key="8">
    <source>
        <dbReference type="SAM" id="SignalP"/>
    </source>
</evidence>
<dbReference type="PANTHER" id="PTHR12471">
    <property type="entry name" value="VACUOLAR ATP SYNTHASE SUBUNIT S1"/>
    <property type="match status" value="1"/>
</dbReference>
<evidence type="ECO:0000313" key="12">
    <source>
        <dbReference type="EMBL" id="TSM04869.1"/>
    </source>
</evidence>
<comment type="similarity">
    <text evidence="2">Belongs to the vacuolar ATPase subunit S1 family.</text>
</comment>
<dbReference type="SUPFAM" id="SSF53474">
    <property type="entry name" value="alpha/beta-Hydrolases"/>
    <property type="match status" value="1"/>
</dbReference>
<gene>
    <name evidence="12" type="ORF">Baya_7754</name>
</gene>
<dbReference type="Proteomes" id="UP000319801">
    <property type="component" value="Unassembled WGS sequence"/>
</dbReference>
<evidence type="ECO:0000259" key="11">
    <source>
        <dbReference type="Pfam" id="PF20520"/>
    </source>
</evidence>
<dbReference type="OrthoDB" id="8962452at2759"/>
<evidence type="ECO:0000256" key="2">
    <source>
        <dbReference type="ARBA" id="ARBA00009037"/>
    </source>
</evidence>
<dbReference type="GO" id="GO:0001671">
    <property type="term" value="F:ATPase activator activity"/>
    <property type="evidence" value="ECO:0007669"/>
    <property type="project" value="TreeGrafter"/>
</dbReference>
<reference evidence="12 13" key="1">
    <citation type="journal article" date="2019" name="Genome Biol. Evol.">
        <title>Whole-Genome Sequencing of the Giant Devil Catfish, Bagarius yarrelli.</title>
        <authorList>
            <person name="Jiang W."/>
            <person name="Lv Y."/>
            <person name="Cheng L."/>
            <person name="Yang K."/>
            <person name="Chao B."/>
            <person name="Wang X."/>
            <person name="Li Y."/>
            <person name="Pan X."/>
            <person name="You X."/>
            <person name="Zhang Y."/>
            <person name="Yang J."/>
            <person name="Li J."/>
            <person name="Zhang X."/>
            <person name="Liu S."/>
            <person name="Sun C."/>
            <person name="Yang J."/>
            <person name="Shi Q."/>
        </authorList>
    </citation>
    <scope>NUCLEOTIDE SEQUENCE [LARGE SCALE GENOMIC DNA]</scope>
    <source>
        <strain evidence="12">JWS20170419001</strain>
        <tissue evidence="12">Muscle</tissue>
    </source>
</reference>
<dbReference type="GO" id="GO:0030641">
    <property type="term" value="P:regulation of cellular pH"/>
    <property type="evidence" value="ECO:0007669"/>
    <property type="project" value="TreeGrafter"/>
</dbReference>
<evidence type="ECO:0000256" key="3">
    <source>
        <dbReference type="ARBA" id="ARBA00022692"/>
    </source>
</evidence>
<dbReference type="InterPro" id="IPR000073">
    <property type="entry name" value="AB_hydrolase_1"/>
</dbReference>
<feature type="signal peptide" evidence="8">
    <location>
        <begin position="1"/>
        <end position="23"/>
    </location>
</feature>
<evidence type="ECO:0000256" key="4">
    <source>
        <dbReference type="ARBA" id="ARBA00022989"/>
    </source>
</evidence>
<sequence>MAVHRFSMLLLMWLFVCIQLALPFDQVPAILDRSLEVPPFQSIRIRPAYNGNICILFKAKRLAIRYRNNTFLDLTERVFGPNASVDTKSSVCTKEKATLSLHLGDVEDIKGLVIRLQMSNTFYESVGQNWFTLDSVHIHYNWTHEATFNATEVYAPATYSYHCQHVSSLQKYDTFLVPSSYTDSSANWHITFTDFQIQAFNVQSNKFASASDCATFFTPAILMGLITSLILLLVLAYALHMVVHLKHIDRYEEHKTTVYFPHELTRSSMEVSESKNVVQHLNQELKEAHDQVNAGKQKCVELQGLLEEEKRASKHQTEESGKQMKILQTQLQKLQNEIENLRDQKDSTILSMRQDAHAVQEEMQVLRRSLDKAAAERENEVSTLKGNLATVTNELEKWQLAAKKYEREIDSLQANHQQQNQQKDKAAKQQASELEKLKRDCESLQIECASLRSEREQFAAQQQKEKNSLQSECTSLRTEKDQHLRKLQQLEKELDSCKKQSAGLSSTTEALEKARLELEKCLSAEKEEHQNDSSQLHNQLEQCKTRTKELQKEYEEMQAELSGFKEKCEQMEQEKQSLSLDLQQCQASLKSLQEKSSQCGIMLSDRGDNADWHSISVFAVSGKMDQVDARCRVRFSAAMDLDVVTLFAIAAGMLAVPLLLFMAFYMLWPSSLIKVYFWYWRHTLGLQVYYADCRGYRFCYSSRGRPCIRPSILMLHDFSTHKDTWLSMIKYLPKQLHLLCVDMPGHEGTTRTSAEDYSIQGQFVETIHLNRKPFHLVGTSMGGNVAGVYAACYPADLCSMTLICPTGVKYTSNTKCDKQMHKSELTEPMLGIFLIPSTPQEMEDMLKLCSYVRFKVPQQVVDVSGAFLLAEALPNCRVDLLENCGHSVVMERPRSTAKLILDFIISQQILRNTTTRKKF</sequence>
<dbReference type="GO" id="GO:0033176">
    <property type="term" value="C:proton-transporting V-type ATPase complex"/>
    <property type="evidence" value="ECO:0007669"/>
    <property type="project" value="TreeGrafter"/>
</dbReference>
<dbReference type="InterPro" id="IPR008388">
    <property type="entry name" value="Ac45_acc_su"/>
</dbReference>
<feature type="domain" description="V-type proton ATPase subunit S1/VOA1 transmembrane" evidence="11">
    <location>
        <begin position="215"/>
        <end position="252"/>
    </location>
</feature>
<dbReference type="InterPro" id="IPR046755">
    <property type="entry name" value="VAS1_LD"/>
</dbReference>
<keyword evidence="13" id="KW-1185">Reference proteome</keyword>
<name>A0A556U2F3_BAGYA</name>
<dbReference type="FunFam" id="2.40.160.110:FF:000003">
    <property type="entry name" value="ATPase H+ transporting accessory protein 1"/>
    <property type="match status" value="1"/>
</dbReference>
<feature type="transmembrane region" description="Helical" evidence="7">
    <location>
        <begin position="643"/>
        <end position="668"/>
    </location>
</feature>